<dbReference type="FunCoup" id="B4JXB5">
    <property type="interactions" value="9"/>
</dbReference>
<dbReference type="EMBL" id="CH916376">
    <property type="protein sequence ID" value="EDV95391.1"/>
    <property type="molecule type" value="Genomic_DNA"/>
</dbReference>
<dbReference type="AlphaFoldDB" id="B4JXB5"/>
<evidence type="ECO:0000313" key="4">
    <source>
        <dbReference type="Proteomes" id="UP000001070"/>
    </source>
</evidence>
<organism evidence="4">
    <name type="scientific">Drosophila grimshawi</name>
    <name type="common">Hawaiian fruit fly</name>
    <name type="synonym">Idiomyia grimshawi</name>
    <dbReference type="NCBI Taxonomy" id="7222"/>
    <lineage>
        <taxon>Eukaryota</taxon>
        <taxon>Metazoa</taxon>
        <taxon>Ecdysozoa</taxon>
        <taxon>Arthropoda</taxon>
        <taxon>Hexapoda</taxon>
        <taxon>Insecta</taxon>
        <taxon>Pterygota</taxon>
        <taxon>Neoptera</taxon>
        <taxon>Endopterygota</taxon>
        <taxon>Diptera</taxon>
        <taxon>Brachycera</taxon>
        <taxon>Muscomorpha</taxon>
        <taxon>Ephydroidea</taxon>
        <taxon>Drosophilidae</taxon>
        <taxon>Drosophila</taxon>
        <taxon>Hawaiian Drosophila</taxon>
    </lineage>
</organism>
<dbReference type="GO" id="GO:0005737">
    <property type="term" value="C:cytoplasm"/>
    <property type="evidence" value="ECO:0007669"/>
    <property type="project" value="EnsemblMetazoa"/>
</dbReference>
<dbReference type="GO" id="GO:0008757">
    <property type="term" value="F:S-adenosylmethionine-dependent methyltransferase activity"/>
    <property type="evidence" value="ECO:0007669"/>
    <property type="project" value="UniProtKB-ARBA"/>
</dbReference>
<evidence type="ECO:0000259" key="2">
    <source>
        <dbReference type="PROSITE" id="PS50280"/>
    </source>
</evidence>
<protein>
    <submittedName>
        <fullName evidence="3">GH17917</fullName>
    </submittedName>
</protein>
<dbReference type="GO" id="GO:0008276">
    <property type="term" value="F:protein methyltransferase activity"/>
    <property type="evidence" value="ECO:0007669"/>
    <property type="project" value="UniProtKB-ARBA"/>
</dbReference>
<dbReference type="InterPro" id="IPR053010">
    <property type="entry name" value="SET_SmydA-8"/>
</dbReference>
<dbReference type="PROSITE" id="PS50280">
    <property type="entry name" value="SET"/>
    <property type="match status" value="1"/>
</dbReference>
<keyword evidence="4" id="KW-1185">Reference proteome</keyword>
<reference evidence="3 4" key="1">
    <citation type="journal article" date="2007" name="Nature">
        <title>Evolution of genes and genomes on the Drosophila phylogeny.</title>
        <authorList>
            <consortium name="Drosophila 12 Genomes Consortium"/>
            <person name="Clark A.G."/>
            <person name="Eisen M.B."/>
            <person name="Smith D.R."/>
            <person name="Bergman C.M."/>
            <person name="Oliver B."/>
            <person name="Markow T.A."/>
            <person name="Kaufman T.C."/>
            <person name="Kellis M."/>
            <person name="Gelbart W."/>
            <person name="Iyer V.N."/>
            <person name="Pollard D.A."/>
            <person name="Sackton T.B."/>
            <person name="Larracuente A.M."/>
            <person name="Singh N.D."/>
            <person name="Abad J.P."/>
            <person name="Abt D.N."/>
            <person name="Adryan B."/>
            <person name="Aguade M."/>
            <person name="Akashi H."/>
            <person name="Anderson W.W."/>
            <person name="Aquadro C.F."/>
            <person name="Ardell D.H."/>
            <person name="Arguello R."/>
            <person name="Artieri C.G."/>
            <person name="Barbash D.A."/>
            <person name="Barker D."/>
            <person name="Barsanti P."/>
            <person name="Batterham P."/>
            <person name="Batzoglou S."/>
            <person name="Begun D."/>
            <person name="Bhutkar A."/>
            <person name="Blanco E."/>
            <person name="Bosak S.A."/>
            <person name="Bradley R.K."/>
            <person name="Brand A.D."/>
            <person name="Brent M.R."/>
            <person name="Brooks A.N."/>
            <person name="Brown R.H."/>
            <person name="Butlin R.K."/>
            <person name="Caggese C."/>
            <person name="Calvi B.R."/>
            <person name="Bernardo de Carvalho A."/>
            <person name="Caspi A."/>
            <person name="Castrezana S."/>
            <person name="Celniker S.E."/>
            <person name="Chang J.L."/>
            <person name="Chapple C."/>
            <person name="Chatterji S."/>
            <person name="Chinwalla A."/>
            <person name="Civetta A."/>
            <person name="Clifton S.W."/>
            <person name="Comeron J.M."/>
            <person name="Costello J.C."/>
            <person name="Coyne J.A."/>
            <person name="Daub J."/>
            <person name="David R.G."/>
            <person name="Delcher A.L."/>
            <person name="Delehaunty K."/>
            <person name="Do C.B."/>
            <person name="Ebling H."/>
            <person name="Edwards K."/>
            <person name="Eickbush T."/>
            <person name="Evans J.D."/>
            <person name="Filipski A."/>
            <person name="Findeiss S."/>
            <person name="Freyhult E."/>
            <person name="Fulton L."/>
            <person name="Fulton R."/>
            <person name="Garcia A.C."/>
            <person name="Gardiner A."/>
            <person name="Garfield D.A."/>
            <person name="Garvin B.E."/>
            <person name="Gibson G."/>
            <person name="Gilbert D."/>
            <person name="Gnerre S."/>
            <person name="Godfrey J."/>
            <person name="Good R."/>
            <person name="Gotea V."/>
            <person name="Gravely B."/>
            <person name="Greenberg A.J."/>
            <person name="Griffiths-Jones S."/>
            <person name="Gross S."/>
            <person name="Guigo R."/>
            <person name="Gustafson E.A."/>
            <person name="Haerty W."/>
            <person name="Hahn M.W."/>
            <person name="Halligan D.L."/>
            <person name="Halpern A.L."/>
            <person name="Halter G.M."/>
            <person name="Han M.V."/>
            <person name="Heger A."/>
            <person name="Hillier L."/>
            <person name="Hinrichs A.S."/>
            <person name="Holmes I."/>
            <person name="Hoskins R.A."/>
            <person name="Hubisz M.J."/>
            <person name="Hultmark D."/>
            <person name="Huntley M.A."/>
            <person name="Jaffe D.B."/>
            <person name="Jagadeeshan S."/>
            <person name="Jeck W.R."/>
            <person name="Johnson J."/>
            <person name="Jones C.D."/>
            <person name="Jordan W.C."/>
            <person name="Karpen G.H."/>
            <person name="Kataoka E."/>
            <person name="Keightley P.D."/>
            <person name="Kheradpour P."/>
            <person name="Kirkness E.F."/>
            <person name="Koerich L.B."/>
            <person name="Kristiansen K."/>
            <person name="Kudrna D."/>
            <person name="Kulathinal R.J."/>
            <person name="Kumar S."/>
            <person name="Kwok R."/>
            <person name="Lander E."/>
            <person name="Langley C.H."/>
            <person name="Lapoint R."/>
            <person name="Lazzaro B.P."/>
            <person name="Lee S.J."/>
            <person name="Levesque L."/>
            <person name="Li R."/>
            <person name="Lin C.F."/>
            <person name="Lin M.F."/>
            <person name="Lindblad-Toh K."/>
            <person name="Llopart A."/>
            <person name="Long M."/>
            <person name="Low L."/>
            <person name="Lozovsky E."/>
            <person name="Lu J."/>
            <person name="Luo M."/>
            <person name="Machado C.A."/>
            <person name="Makalowski W."/>
            <person name="Marzo M."/>
            <person name="Matsuda M."/>
            <person name="Matzkin L."/>
            <person name="McAllister B."/>
            <person name="McBride C.S."/>
            <person name="McKernan B."/>
            <person name="McKernan K."/>
            <person name="Mendez-Lago M."/>
            <person name="Minx P."/>
            <person name="Mollenhauer M.U."/>
            <person name="Montooth K."/>
            <person name="Mount S.M."/>
            <person name="Mu X."/>
            <person name="Myers E."/>
            <person name="Negre B."/>
            <person name="Newfeld S."/>
            <person name="Nielsen R."/>
            <person name="Noor M.A."/>
            <person name="O'Grady P."/>
            <person name="Pachter L."/>
            <person name="Papaceit M."/>
            <person name="Parisi M.J."/>
            <person name="Parisi M."/>
            <person name="Parts L."/>
            <person name="Pedersen J.S."/>
            <person name="Pesole G."/>
            <person name="Phillippy A.M."/>
            <person name="Ponting C.P."/>
            <person name="Pop M."/>
            <person name="Porcelli D."/>
            <person name="Powell J.R."/>
            <person name="Prohaska S."/>
            <person name="Pruitt K."/>
            <person name="Puig M."/>
            <person name="Quesneville H."/>
            <person name="Ram K.R."/>
            <person name="Rand D."/>
            <person name="Rasmussen M.D."/>
            <person name="Reed L.K."/>
            <person name="Reenan R."/>
            <person name="Reily A."/>
            <person name="Remington K.A."/>
            <person name="Rieger T.T."/>
            <person name="Ritchie M.G."/>
            <person name="Robin C."/>
            <person name="Rogers Y.H."/>
            <person name="Rohde C."/>
            <person name="Rozas J."/>
            <person name="Rubenfield M.J."/>
            <person name="Ruiz A."/>
            <person name="Russo S."/>
            <person name="Salzberg S.L."/>
            <person name="Sanchez-Gracia A."/>
            <person name="Saranga D.J."/>
            <person name="Sato H."/>
            <person name="Schaeffer S.W."/>
            <person name="Schatz M.C."/>
            <person name="Schlenke T."/>
            <person name="Schwartz R."/>
            <person name="Segarra C."/>
            <person name="Singh R.S."/>
            <person name="Sirot L."/>
            <person name="Sirota M."/>
            <person name="Sisneros N.B."/>
            <person name="Smith C.D."/>
            <person name="Smith T.F."/>
            <person name="Spieth J."/>
            <person name="Stage D.E."/>
            <person name="Stark A."/>
            <person name="Stephan W."/>
            <person name="Strausberg R.L."/>
            <person name="Strempel S."/>
            <person name="Sturgill D."/>
            <person name="Sutton G."/>
            <person name="Sutton G.G."/>
            <person name="Tao W."/>
            <person name="Teichmann S."/>
            <person name="Tobari Y.N."/>
            <person name="Tomimura Y."/>
            <person name="Tsolas J.M."/>
            <person name="Valente V.L."/>
            <person name="Venter E."/>
            <person name="Venter J.C."/>
            <person name="Vicario S."/>
            <person name="Vieira F.G."/>
            <person name="Vilella A.J."/>
            <person name="Villasante A."/>
            <person name="Walenz B."/>
            <person name="Wang J."/>
            <person name="Wasserman M."/>
            <person name="Watts T."/>
            <person name="Wilson D."/>
            <person name="Wilson R.K."/>
            <person name="Wing R.A."/>
            <person name="Wolfner M.F."/>
            <person name="Wong A."/>
            <person name="Wong G.K."/>
            <person name="Wu C.I."/>
            <person name="Wu G."/>
            <person name="Yamamoto D."/>
            <person name="Yang H.P."/>
            <person name="Yang S.P."/>
            <person name="Yorke J.A."/>
            <person name="Yoshida K."/>
            <person name="Zdobnov E."/>
            <person name="Zhang P."/>
            <person name="Zhang Y."/>
            <person name="Zimin A.V."/>
            <person name="Baldwin J."/>
            <person name="Abdouelleil A."/>
            <person name="Abdulkadir J."/>
            <person name="Abebe A."/>
            <person name="Abera B."/>
            <person name="Abreu J."/>
            <person name="Acer S.C."/>
            <person name="Aftuck L."/>
            <person name="Alexander A."/>
            <person name="An P."/>
            <person name="Anderson E."/>
            <person name="Anderson S."/>
            <person name="Arachi H."/>
            <person name="Azer M."/>
            <person name="Bachantsang P."/>
            <person name="Barry A."/>
            <person name="Bayul T."/>
            <person name="Berlin A."/>
            <person name="Bessette D."/>
            <person name="Bloom T."/>
            <person name="Blye J."/>
            <person name="Boguslavskiy L."/>
            <person name="Bonnet C."/>
            <person name="Boukhgalter B."/>
            <person name="Bourzgui I."/>
            <person name="Brown A."/>
            <person name="Cahill P."/>
            <person name="Channer S."/>
            <person name="Cheshatsang Y."/>
            <person name="Chuda L."/>
            <person name="Citroen M."/>
            <person name="Collymore A."/>
            <person name="Cooke P."/>
            <person name="Costello M."/>
            <person name="D'Aco K."/>
            <person name="Daza R."/>
            <person name="De Haan G."/>
            <person name="DeGray S."/>
            <person name="DeMaso C."/>
            <person name="Dhargay N."/>
            <person name="Dooley K."/>
            <person name="Dooley E."/>
            <person name="Doricent M."/>
            <person name="Dorje P."/>
            <person name="Dorjee K."/>
            <person name="Dupes A."/>
            <person name="Elong R."/>
            <person name="Falk J."/>
            <person name="Farina A."/>
            <person name="Faro S."/>
            <person name="Ferguson D."/>
            <person name="Fisher S."/>
            <person name="Foley C.D."/>
            <person name="Franke A."/>
            <person name="Friedrich D."/>
            <person name="Gadbois L."/>
            <person name="Gearin G."/>
            <person name="Gearin C.R."/>
            <person name="Giannoukos G."/>
            <person name="Goode T."/>
            <person name="Graham J."/>
            <person name="Grandbois E."/>
            <person name="Grewal S."/>
            <person name="Gyaltsen K."/>
            <person name="Hafez N."/>
            <person name="Hagos B."/>
            <person name="Hall J."/>
            <person name="Henson C."/>
            <person name="Hollinger A."/>
            <person name="Honan T."/>
            <person name="Huard M.D."/>
            <person name="Hughes L."/>
            <person name="Hurhula B."/>
            <person name="Husby M.E."/>
            <person name="Kamat A."/>
            <person name="Kanga B."/>
            <person name="Kashin S."/>
            <person name="Khazanovich D."/>
            <person name="Kisner P."/>
            <person name="Lance K."/>
            <person name="Lara M."/>
            <person name="Lee W."/>
            <person name="Lennon N."/>
            <person name="Letendre F."/>
            <person name="LeVine R."/>
            <person name="Lipovsky A."/>
            <person name="Liu X."/>
            <person name="Liu J."/>
            <person name="Liu S."/>
            <person name="Lokyitsang T."/>
            <person name="Lokyitsang Y."/>
            <person name="Lubonja R."/>
            <person name="Lui A."/>
            <person name="MacDonald P."/>
            <person name="Magnisalis V."/>
            <person name="Maru K."/>
            <person name="Matthews C."/>
            <person name="McCusker W."/>
            <person name="McDonough S."/>
            <person name="Mehta T."/>
            <person name="Meldrim J."/>
            <person name="Meneus L."/>
            <person name="Mihai O."/>
            <person name="Mihalev A."/>
            <person name="Mihova T."/>
            <person name="Mittelman R."/>
            <person name="Mlenga V."/>
            <person name="Montmayeur A."/>
            <person name="Mulrain L."/>
            <person name="Navidi A."/>
            <person name="Naylor J."/>
            <person name="Negash T."/>
            <person name="Nguyen T."/>
            <person name="Nguyen N."/>
            <person name="Nicol R."/>
            <person name="Norbu C."/>
            <person name="Norbu N."/>
            <person name="Novod N."/>
            <person name="O'Neill B."/>
            <person name="Osman S."/>
            <person name="Markiewicz E."/>
            <person name="Oyono O.L."/>
            <person name="Patti C."/>
            <person name="Phunkhang P."/>
            <person name="Pierre F."/>
            <person name="Priest M."/>
            <person name="Raghuraman S."/>
            <person name="Rege F."/>
            <person name="Reyes R."/>
            <person name="Rise C."/>
            <person name="Rogov P."/>
            <person name="Ross K."/>
            <person name="Ryan E."/>
            <person name="Settipalli S."/>
            <person name="Shea T."/>
            <person name="Sherpa N."/>
            <person name="Shi L."/>
            <person name="Shih D."/>
            <person name="Sparrow T."/>
            <person name="Spaulding J."/>
            <person name="Stalker J."/>
            <person name="Stange-Thomann N."/>
            <person name="Stavropoulos S."/>
            <person name="Stone C."/>
            <person name="Strader C."/>
            <person name="Tesfaye S."/>
            <person name="Thomson T."/>
            <person name="Thoulutsang Y."/>
            <person name="Thoulutsang D."/>
            <person name="Topham K."/>
            <person name="Topping I."/>
            <person name="Tsamla T."/>
            <person name="Vassiliev H."/>
            <person name="Vo A."/>
            <person name="Wangchuk T."/>
            <person name="Wangdi T."/>
            <person name="Weiand M."/>
            <person name="Wilkinson J."/>
            <person name="Wilson A."/>
            <person name="Yadav S."/>
            <person name="Young G."/>
            <person name="Yu Q."/>
            <person name="Zembek L."/>
            <person name="Zhong D."/>
            <person name="Zimmer A."/>
            <person name="Zwirko Z."/>
            <person name="Jaffe D.B."/>
            <person name="Alvarez P."/>
            <person name="Brockman W."/>
            <person name="Butler J."/>
            <person name="Chin C."/>
            <person name="Gnerre S."/>
            <person name="Grabherr M."/>
            <person name="Kleber M."/>
            <person name="Mauceli E."/>
            <person name="MacCallum I."/>
        </authorList>
    </citation>
    <scope>NUCLEOTIDE SEQUENCE [LARGE SCALE GENOMIC DNA]</scope>
    <source>
        <strain evidence="4">Tucson 15287-2541.00</strain>
    </source>
</reference>
<gene>
    <name evidence="3" type="primary">Dgri\GH17917</name>
    <name evidence="3" type="ORF">Dgri_GH17917</name>
</gene>
<feature type="compositionally biased region" description="Basic and acidic residues" evidence="1">
    <location>
        <begin position="15"/>
        <end position="25"/>
    </location>
</feature>
<dbReference type="Gene3D" id="6.10.140.2220">
    <property type="match status" value="1"/>
</dbReference>
<name>B4JXB5_DROGR</name>
<dbReference type="Gene3D" id="2.170.270.10">
    <property type="entry name" value="SET domain"/>
    <property type="match status" value="1"/>
</dbReference>
<dbReference type="PANTHER" id="PTHR46455">
    <property type="entry name" value="SET AND MYND DOMAIN CONTAINING, ARTHROPOD-SPECIFIC, MEMBER 4, ISOFORM A"/>
    <property type="match status" value="1"/>
</dbReference>
<dbReference type="InterPro" id="IPR046341">
    <property type="entry name" value="SET_dom_sf"/>
</dbReference>
<dbReference type="SUPFAM" id="SSF82199">
    <property type="entry name" value="SET domain"/>
    <property type="match status" value="1"/>
</dbReference>
<dbReference type="HOGENOM" id="CLU_024539_1_0_1"/>
<dbReference type="InParanoid" id="B4JXB5"/>
<dbReference type="GO" id="GO:0008170">
    <property type="term" value="F:N-methyltransferase activity"/>
    <property type="evidence" value="ECO:0007669"/>
    <property type="project" value="UniProtKB-ARBA"/>
</dbReference>
<feature type="region of interest" description="Disordered" evidence="1">
    <location>
        <begin position="1"/>
        <end position="59"/>
    </location>
</feature>
<dbReference type="PANTHER" id="PTHR46455:SF5">
    <property type="entry name" value="SET AND MYND DOMAIN CONTAINING, ARTHROPOD-SPECIFIC, MEMBER 4, ISOFORM A"/>
    <property type="match status" value="1"/>
</dbReference>
<dbReference type="OMA" id="GGKLFWC"/>
<sequence>MSRVSGAKDWSIGPSERERGIEARQNRHHKHHKQQQQQQPQSKTNSVAQPETETNKPVPAYRVAHSDVFGRYLVANRRLEAGELLISEEPLAIGPCVSCEPVCLGCYQPVQLDSQQYRCPDCNWPLCGPTCRGIRQRTGHSAEECALYAERRALLADVLTANATLEQRRDLYELVLIVRIVLLKQHSAEQYANIRRMESHTAERRENATLWQHYEQKVVQRLRNDWQLANVCDELELHEICGILDVNCFEIGQRGAKARTLYPSAFLLAHDCTPNTAHTDDPATFAILLRTSRRVLEQEPLTLSYAYTLQGTLKRRTFIQGGKLFWCQCQRCADPRELGSDCSALVCRSCRLGSIRATAPLEQTADWACDRCDCRLSAADLERLIDRINDDLEEIDVHDIPALENFLTRYREVLRPNHYLLLSAKYSLCQIYGRIEGYLLPEMSPQDIERKERYCRDFLEIVDLLDPGLTRLRGLIMYELHAPIMVLAQLGMQSGQLTRQEFLKRIKEVAKLLKDSARILQLEPPGSSEHEMGLAAADALTKMGS</sequence>
<dbReference type="PhylomeDB" id="B4JXB5"/>
<dbReference type="InterPro" id="IPR001214">
    <property type="entry name" value="SET_dom"/>
</dbReference>
<dbReference type="Gene3D" id="1.10.220.160">
    <property type="match status" value="1"/>
</dbReference>
<evidence type="ECO:0000313" key="3">
    <source>
        <dbReference type="EMBL" id="EDV95391.1"/>
    </source>
</evidence>
<dbReference type="CDD" id="cd20071">
    <property type="entry name" value="SET_SMYD"/>
    <property type="match status" value="1"/>
</dbReference>
<dbReference type="Proteomes" id="UP000001070">
    <property type="component" value="Unassembled WGS sequence"/>
</dbReference>
<feature type="compositionally biased region" description="Polar residues" evidence="1">
    <location>
        <begin position="40"/>
        <end position="52"/>
    </location>
</feature>
<dbReference type="eggNOG" id="KOG2084">
    <property type="taxonomic scope" value="Eukaryota"/>
</dbReference>
<dbReference type="OrthoDB" id="265717at2759"/>
<evidence type="ECO:0000256" key="1">
    <source>
        <dbReference type="SAM" id="MobiDB-lite"/>
    </source>
</evidence>
<accession>B4JXB5</accession>
<dbReference type="GO" id="GO:0005634">
    <property type="term" value="C:nucleus"/>
    <property type="evidence" value="ECO:0007669"/>
    <property type="project" value="EnsemblMetazoa"/>
</dbReference>
<dbReference type="STRING" id="7222.B4JXB5"/>
<feature type="domain" description="SET" evidence="2">
    <location>
        <begin position="59"/>
        <end position="306"/>
    </location>
</feature>
<proteinExistence type="predicted"/>